<organism evidence="1 2">
    <name type="scientific">Haematococcus lacustris</name>
    <name type="common">Green alga</name>
    <name type="synonym">Haematococcus pluvialis</name>
    <dbReference type="NCBI Taxonomy" id="44745"/>
    <lineage>
        <taxon>Eukaryota</taxon>
        <taxon>Viridiplantae</taxon>
        <taxon>Chlorophyta</taxon>
        <taxon>core chlorophytes</taxon>
        <taxon>Chlorophyceae</taxon>
        <taxon>CS clade</taxon>
        <taxon>Chlamydomonadales</taxon>
        <taxon>Haematococcaceae</taxon>
        <taxon>Haematococcus</taxon>
    </lineage>
</organism>
<sequence length="89" mass="9795">MVDLTATCATNDLWGHVVLGLLVDEVMKDSSGHFLLDPLALDHTEYRLLSPVFGSPHLTTSLYESTDKAMTSDSLCREVLVVEDKVSML</sequence>
<keyword evidence="2" id="KW-1185">Reference proteome</keyword>
<comment type="caution">
    <text evidence="1">The sequence shown here is derived from an EMBL/GenBank/DDBJ whole genome shotgun (WGS) entry which is preliminary data.</text>
</comment>
<gene>
    <name evidence="1" type="ORF">HaLaN_03650</name>
</gene>
<protein>
    <submittedName>
        <fullName evidence="1">Uncharacterized protein</fullName>
    </submittedName>
</protein>
<proteinExistence type="predicted"/>
<accession>A0A699YF09</accession>
<dbReference type="EMBL" id="BLLF01000175">
    <property type="protein sequence ID" value="GFH08657.1"/>
    <property type="molecule type" value="Genomic_DNA"/>
</dbReference>
<reference evidence="1 2" key="1">
    <citation type="submission" date="2020-02" db="EMBL/GenBank/DDBJ databases">
        <title>Draft genome sequence of Haematococcus lacustris strain NIES-144.</title>
        <authorList>
            <person name="Morimoto D."/>
            <person name="Nakagawa S."/>
            <person name="Yoshida T."/>
            <person name="Sawayama S."/>
        </authorList>
    </citation>
    <scope>NUCLEOTIDE SEQUENCE [LARGE SCALE GENOMIC DNA]</scope>
    <source>
        <strain evidence="1 2">NIES-144</strain>
    </source>
</reference>
<dbReference type="Proteomes" id="UP000485058">
    <property type="component" value="Unassembled WGS sequence"/>
</dbReference>
<evidence type="ECO:0000313" key="1">
    <source>
        <dbReference type="EMBL" id="GFH08657.1"/>
    </source>
</evidence>
<dbReference type="AlphaFoldDB" id="A0A699YF09"/>
<name>A0A699YF09_HAELA</name>
<evidence type="ECO:0000313" key="2">
    <source>
        <dbReference type="Proteomes" id="UP000485058"/>
    </source>
</evidence>